<name>A0A850H1S6_9SPHN</name>
<gene>
    <name evidence="8" type="ORF">HUV48_05885</name>
</gene>
<organism evidence="8 9">
    <name type="scientific">Qipengyuania atrilutea</name>
    <dbReference type="NCBI Taxonomy" id="2744473"/>
    <lineage>
        <taxon>Bacteria</taxon>
        <taxon>Pseudomonadati</taxon>
        <taxon>Pseudomonadota</taxon>
        <taxon>Alphaproteobacteria</taxon>
        <taxon>Sphingomonadales</taxon>
        <taxon>Erythrobacteraceae</taxon>
        <taxon>Qipengyuania</taxon>
    </lineage>
</organism>
<dbReference type="RefSeq" id="WP_176266870.1">
    <property type="nucleotide sequence ID" value="NZ_JABWGV010000002.1"/>
</dbReference>
<feature type="transmembrane region" description="Helical" evidence="7">
    <location>
        <begin position="63"/>
        <end position="92"/>
    </location>
</feature>
<proteinExistence type="predicted"/>
<feature type="transmembrane region" description="Helical" evidence="7">
    <location>
        <begin position="134"/>
        <end position="161"/>
    </location>
</feature>
<dbReference type="PANTHER" id="PTHR30213">
    <property type="entry name" value="INNER MEMBRANE PROTEIN YHJD"/>
    <property type="match status" value="1"/>
</dbReference>
<evidence type="ECO:0000256" key="1">
    <source>
        <dbReference type="ARBA" id="ARBA00004651"/>
    </source>
</evidence>
<reference evidence="8 9" key="1">
    <citation type="submission" date="2020-06" db="EMBL/GenBank/DDBJ databases">
        <title>Altererythrobacter sp. HHU K3-1.</title>
        <authorList>
            <person name="Zhang D."/>
            <person name="Xue H."/>
        </authorList>
    </citation>
    <scope>NUCLEOTIDE SEQUENCE [LARGE SCALE GENOMIC DNA]</scope>
    <source>
        <strain evidence="8 9">HHU K3-1</strain>
    </source>
</reference>
<protein>
    <submittedName>
        <fullName evidence="8">YihY/virulence factor BrkB family protein</fullName>
    </submittedName>
</protein>
<feature type="compositionally biased region" description="Polar residues" evidence="6">
    <location>
        <begin position="8"/>
        <end position="21"/>
    </location>
</feature>
<comment type="subcellular location">
    <subcellularLocation>
        <location evidence="1">Cell membrane</location>
        <topology evidence="1">Multi-pass membrane protein</topology>
    </subcellularLocation>
</comment>
<keyword evidence="5 7" id="KW-0472">Membrane</keyword>
<dbReference type="PIRSF" id="PIRSF035875">
    <property type="entry name" value="RNase_BN"/>
    <property type="match status" value="1"/>
</dbReference>
<dbReference type="AlphaFoldDB" id="A0A850H1S6"/>
<comment type="caution">
    <text evidence="8">The sequence shown here is derived from an EMBL/GenBank/DDBJ whole genome shotgun (WGS) entry which is preliminary data.</text>
</comment>
<accession>A0A850H1S6</accession>
<keyword evidence="9" id="KW-1185">Reference proteome</keyword>
<keyword evidence="4 7" id="KW-1133">Transmembrane helix</keyword>
<evidence type="ECO:0000313" key="9">
    <source>
        <dbReference type="Proteomes" id="UP000561438"/>
    </source>
</evidence>
<dbReference type="EMBL" id="JABWGV010000002">
    <property type="protein sequence ID" value="NVD44547.1"/>
    <property type="molecule type" value="Genomic_DNA"/>
</dbReference>
<dbReference type="PANTHER" id="PTHR30213:SF0">
    <property type="entry name" value="UPF0761 MEMBRANE PROTEIN YIHY"/>
    <property type="match status" value="1"/>
</dbReference>
<evidence type="ECO:0000256" key="4">
    <source>
        <dbReference type="ARBA" id="ARBA00022989"/>
    </source>
</evidence>
<dbReference type="Proteomes" id="UP000561438">
    <property type="component" value="Unassembled WGS sequence"/>
</dbReference>
<evidence type="ECO:0000256" key="3">
    <source>
        <dbReference type="ARBA" id="ARBA00022692"/>
    </source>
</evidence>
<dbReference type="InterPro" id="IPR017039">
    <property type="entry name" value="Virul_fac_BrkB"/>
</dbReference>
<feature type="transmembrane region" description="Helical" evidence="7">
    <location>
        <begin position="251"/>
        <end position="274"/>
    </location>
</feature>
<evidence type="ECO:0000256" key="7">
    <source>
        <dbReference type="SAM" id="Phobius"/>
    </source>
</evidence>
<feature type="transmembrane region" description="Helical" evidence="7">
    <location>
        <begin position="286"/>
        <end position="309"/>
    </location>
</feature>
<keyword evidence="2" id="KW-1003">Cell membrane</keyword>
<dbReference type="NCBIfam" id="TIGR00765">
    <property type="entry name" value="yihY_not_rbn"/>
    <property type="match status" value="1"/>
</dbReference>
<evidence type="ECO:0000256" key="2">
    <source>
        <dbReference type="ARBA" id="ARBA00022475"/>
    </source>
</evidence>
<sequence>MSPEDTSDTPSQKAVNQQVPQNEDDISPIQTPGARSKSPWKMPRKAWVQVLKRTWVMAGFHNLNLLAAGVAFFTFLSITPLIAATVMIYGLVGDVETVQRQMAGLTDVLPADASTLIEEQLVSVVTTNASVTGFALAVALFFAVYGGMRAANGLVSALNVINEEHETRNIIQVTLRAASLTLAAIGIAIVGVSSGSLFAWLQTQSTDLIGPVAQFFVKLLTWIFAILLASTGFATIMRFGPDRATAQWRWLMPGALLATFLFIGISFGFSLYVAYVSDYNATYGSLSAIVVFLMWLFLSAYCILIGALINAEAERQTVQDSTTGPEQPLGERGAVMADTTLIEGHKLSMHQKRLRRKADKAARKAT</sequence>
<evidence type="ECO:0000256" key="6">
    <source>
        <dbReference type="SAM" id="MobiDB-lite"/>
    </source>
</evidence>
<feature type="region of interest" description="Disordered" evidence="6">
    <location>
        <begin position="1"/>
        <end position="39"/>
    </location>
</feature>
<dbReference type="Pfam" id="PF03631">
    <property type="entry name" value="Virul_fac_BrkB"/>
    <property type="match status" value="1"/>
</dbReference>
<feature type="transmembrane region" description="Helical" evidence="7">
    <location>
        <begin position="219"/>
        <end position="239"/>
    </location>
</feature>
<evidence type="ECO:0000313" key="8">
    <source>
        <dbReference type="EMBL" id="NVD44547.1"/>
    </source>
</evidence>
<feature type="transmembrane region" description="Helical" evidence="7">
    <location>
        <begin position="173"/>
        <end position="199"/>
    </location>
</feature>
<keyword evidence="3 7" id="KW-0812">Transmembrane</keyword>
<dbReference type="GO" id="GO:0005886">
    <property type="term" value="C:plasma membrane"/>
    <property type="evidence" value="ECO:0007669"/>
    <property type="project" value="UniProtKB-SubCell"/>
</dbReference>
<evidence type="ECO:0000256" key="5">
    <source>
        <dbReference type="ARBA" id="ARBA00023136"/>
    </source>
</evidence>